<proteinExistence type="predicted"/>
<organism evidence="1 2">
    <name type="scientific">Perkinsus chesapeaki</name>
    <name type="common">Clam parasite</name>
    <name type="synonym">Perkinsus andrewsi</name>
    <dbReference type="NCBI Taxonomy" id="330153"/>
    <lineage>
        <taxon>Eukaryota</taxon>
        <taxon>Sar</taxon>
        <taxon>Alveolata</taxon>
        <taxon>Perkinsozoa</taxon>
        <taxon>Perkinsea</taxon>
        <taxon>Perkinsida</taxon>
        <taxon>Perkinsidae</taxon>
        <taxon>Perkinsus</taxon>
    </lineage>
</organism>
<dbReference type="AlphaFoldDB" id="A0A7J6L2M3"/>
<dbReference type="EMBL" id="JAAPAO010000852">
    <property type="protein sequence ID" value="KAF4653109.1"/>
    <property type="molecule type" value="Genomic_DNA"/>
</dbReference>
<reference evidence="1 2" key="1">
    <citation type="submission" date="2020-04" db="EMBL/GenBank/DDBJ databases">
        <title>Perkinsus chesapeaki whole genome sequence.</title>
        <authorList>
            <person name="Bogema D.R."/>
        </authorList>
    </citation>
    <scope>NUCLEOTIDE SEQUENCE [LARGE SCALE GENOMIC DNA]</scope>
    <source>
        <strain evidence="1">ATCC PRA-425</strain>
    </source>
</reference>
<dbReference type="Proteomes" id="UP000591131">
    <property type="component" value="Unassembled WGS sequence"/>
</dbReference>
<dbReference type="OrthoDB" id="510307at2759"/>
<keyword evidence="2" id="KW-1185">Reference proteome</keyword>
<evidence type="ECO:0000313" key="2">
    <source>
        <dbReference type="Proteomes" id="UP000591131"/>
    </source>
</evidence>
<accession>A0A7J6L2M3</accession>
<name>A0A7J6L2M3_PERCH</name>
<gene>
    <name evidence="1" type="ORF">FOL47_010708</name>
</gene>
<sequence length="119" mass="13197">MSTSTGKIPQASSEEQVNLMHSGKAIQAIGPMSKLESHLFIYESGEDVIMGELGVHALEFPKEQFCKELLSRGHTIFENTHEQSVISGVVSLDSRRGKFTGNYMPQVLPNARQLKKSTY</sequence>
<comment type="caution">
    <text evidence="1">The sequence shown here is derived from an EMBL/GenBank/DDBJ whole genome shotgun (WGS) entry which is preliminary data.</text>
</comment>
<protein>
    <submittedName>
        <fullName evidence="1">Uncharacterized protein</fullName>
    </submittedName>
</protein>
<evidence type="ECO:0000313" key="1">
    <source>
        <dbReference type="EMBL" id="KAF4653109.1"/>
    </source>
</evidence>